<gene>
    <name evidence="1" type="ordered locus">HDEF_2172</name>
</gene>
<sequence length="34" mass="4025">MTKIEAMKKFDKNLSFVLKAIKWALSVISLYYMI</sequence>
<dbReference type="KEGG" id="hde:HDEF_2172"/>
<protein>
    <submittedName>
        <fullName evidence="1">Uncharacterized protein</fullName>
    </submittedName>
</protein>
<evidence type="ECO:0000313" key="1">
    <source>
        <dbReference type="EMBL" id="ACQ68729.1"/>
    </source>
</evidence>
<dbReference type="AlphaFoldDB" id="C4K873"/>
<reference evidence="1 2" key="1">
    <citation type="journal article" date="2009" name="Proc. Natl. Acad. Sci. U.S.A.">
        <title>Hamiltonella defensa, genome evolution of protective bacterial endosymbiont from pathogenic ancestors.</title>
        <authorList>
            <person name="Degnan P.H."/>
            <person name="Yu Y."/>
            <person name="Sisneros N."/>
            <person name="Wing R.A."/>
            <person name="Moran N.A."/>
        </authorList>
    </citation>
    <scope>NUCLEOTIDE SEQUENCE [LARGE SCALE GENOMIC DNA]</scope>
    <source>
        <strain evidence="2">5AT</strain>
    </source>
</reference>
<keyword evidence="2" id="KW-1185">Reference proteome</keyword>
<accession>C4K873</accession>
<dbReference type="EMBL" id="CP001277">
    <property type="protein sequence ID" value="ACQ68729.1"/>
    <property type="molecule type" value="Genomic_DNA"/>
</dbReference>
<evidence type="ECO:0000313" key="2">
    <source>
        <dbReference type="Proteomes" id="UP000002334"/>
    </source>
</evidence>
<proteinExistence type="predicted"/>
<dbReference type="Proteomes" id="UP000002334">
    <property type="component" value="Chromosome"/>
</dbReference>
<organism evidence="1 2">
    <name type="scientific">Hamiltonella defensa subsp. Acyrthosiphon pisum (strain 5AT)</name>
    <dbReference type="NCBI Taxonomy" id="572265"/>
    <lineage>
        <taxon>Bacteria</taxon>
        <taxon>Pseudomonadati</taxon>
        <taxon>Pseudomonadota</taxon>
        <taxon>Gammaproteobacteria</taxon>
        <taxon>Enterobacterales</taxon>
        <taxon>Enterobacteriaceae</taxon>
        <taxon>aphid secondary symbionts</taxon>
        <taxon>Candidatus Williamhamiltonella</taxon>
    </lineage>
</organism>
<name>C4K873_HAMD5</name>
<dbReference type="HOGENOM" id="CLU_3374095_0_0_6"/>